<dbReference type="Proteomes" id="UP000469452">
    <property type="component" value="Unassembled WGS sequence"/>
</dbReference>
<name>A0A6A4YYB9_APHAT</name>
<dbReference type="AlphaFoldDB" id="A0A6A4YYB9"/>
<accession>A0A6A4YYB9</accession>
<organism evidence="1 2">
    <name type="scientific">Aphanomyces astaci</name>
    <name type="common">Crayfish plague agent</name>
    <dbReference type="NCBI Taxonomy" id="112090"/>
    <lineage>
        <taxon>Eukaryota</taxon>
        <taxon>Sar</taxon>
        <taxon>Stramenopiles</taxon>
        <taxon>Oomycota</taxon>
        <taxon>Saprolegniomycetes</taxon>
        <taxon>Saprolegniales</taxon>
        <taxon>Verrucalvaceae</taxon>
        <taxon>Aphanomyces</taxon>
    </lineage>
</organism>
<sequence length="142" mass="15956">MDVATNDIAEQTFNPTLKPPHSLYSVDPPWWGSVRLAMSKPLASSFLCKYSYKKCPNPRMIKRNGKLHTLCEYHRGKANTLQQGYAKRKKDRRKAKAGGDSNSVLLITASHGTTSWLDQIDFSRQLVMTNADCEVLLELLGS</sequence>
<protein>
    <submittedName>
        <fullName evidence="1">Uncharacterized protein</fullName>
    </submittedName>
</protein>
<evidence type="ECO:0000313" key="1">
    <source>
        <dbReference type="EMBL" id="KAF0702588.1"/>
    </source>
</evidence>
<reference evidence="1 2" key="1">
    <citation type="submission" date="2019-06" db="EMBL/GenBank/DDBJ databases">
        <title>Genomics analysis of Aphanomyces spp. identifies a new class of oomycete effector associated with host adaptation.</title>
        <authorList>
            <person name="Gaulin E."/>
        </authorList>
    </citation>
    <scope>NUCLEOTIDE SEQUENCE [LARGE SCALE GENOMIC DNA]</scope>
    <source>
        <strain evidence="1 2">E</strain>
    </source>
</reference>
<proteinExistence type="predicted"/>
<evidence type="ECO:0000313" key="2">
    <source>
        <dbReference type="Proteomes" id="UP000469452"/>
    </source>
</evidence>
<dbReference type="EMBL" id="VJMI01021086">
    <property type="protein sequence ID" value="KAF0702588.1"/>
    <property type="molecule type" value="Genomic_DNA"/>
</dbReference>
<comment type="caution">
    <text evidence="1">The sequence shown here is derived from an EMBL/GenBank/DDBJ whole genome shotgun (WGS) entry which is preliminary data.</text>
</comment>
<gene>
    <name evidence="1" type="ORF">AaE_015836</name>
</gene>
<dbReference type="VEuPathDB" id="FungiDB:H257_08963"/>